<keyword evidence="2" id="KW-1185">Reference proteome</keyword>
<dbReference type="GeneID" id="36321638"/>
<dbReference type="EMBL" id="JPQZ01000096">
    <property type="protein sequence ID" value="KKO74234.1"/>
    <property type="molecule type" value="Genomic_DNA"/>
</dbReference>
<dbReference type="VEuPathDB" id="MicrosporidiaDB:AAJ76_960006755"/>
<reference evidence="1 2" key="1">
    <citation type="journal article" date="2015" name="Environ. Microbiol.">
        <title>Genome analyses suggest the presence of polyploidy and recent human-driven expansions in eight global populations of the honeybee pathogen Nosema ceranae.</title>
        <authorList>
            <person name="Pelin A."/>
            <person name="Selman M."/>
            <person name="Aris-Brosou S."/>
            <person name="Farinelli L."/>
            <person name="Corradi N."/>
        </authorList>
    </citation>
    <scope>NUCLEOTIDE SEQUENCE [LARGE SCALE GENOMIC DNA]</scope>
    <source>
        <strain evidence="1 2">PA08 1199</strain>
    </source>
</reference>
<proteinExistence type="predicted"/>
<comment type="caution">
    <text evidence="1">The sequence shown here is derived from an EMBL/GenBank/DDBJ whole genome shotgun (WGS) entry which is preliminary data.</text>
</comment>
<gene>
    <name evidence="1" type="ORF">AAJ76_960006755</name>
</gene>
<dbReference type="AlphaFoldDB" id="A0A0F9Z8N6"/>
<evidence type="ECO:0000313" key="2">
    <source>
        <dbReference type="Proteomes" id="UP000034350"/>
    </source>
</evidence>
<dbReference type="RefSeq" id="XP_024329976.1">
    <property type="nucleotide sequence ID" value="XM_024476681.1"/>
</dbReference>
<organism evidence="1 2">
    <name type="scientific">Vairimorpha ceranae</name>
    <dbReference type="NCBI Taxonomy" id="40302"/>
    <lineage>
        <taxon>Eukaryota</taxon>
        <taxon>Fungi</taxon>
        <taxon>Fungi incertae sedis</taxon>
        <taxon>Microsporidia</taxon>
        <taxon>Nosematidae</taxon>
        <taxon>Vairimorpha</taxon>
    </lineage>
</organism>
<evidence type="ECO:0000313" key="1">
    <source>
        <dbReference type="EMBL" id="KKO74234.1"/>
    </source>
</evidence>
<name>A0A0F9Z8N6_9MICR</name>
<protein>
    <submittedName>
        <fullName evidence="1">Uncharacterized protein</fullName>
    </submittedName>
</protein>
<dbReference type="Proteomes" id="UP000034350">
    <property type="component" value="Unassembled WGS sequence"/>
</dbReference>
<sequence length="54" mass="6632">MNRNIRNEIALMSNYEIIIMLFRYNILKNQQLCIYCNINIAFKISKRHIDELVW</sequence>
<accession>A0A0F9Z8N6</accession>